<proteinExistence type="predicted"/>
<evidence type="ECO:0000313" key="1">
    <source>
        <dbReference type="EMBL" id="KAI3861621.1"/>
    </source>
</evidence>
<name>A0AAD4S4S0_9MAGN</name>
<gene>
    <name evidence="1" type="ORF">MKW98_000573</name>
</gene>
<organism evidence="1 2">
    <name type="scientific">Papaver atlanticum</name>
    <dbReference type="NCBI Taxonomy" id="357466"/>
    <lineage>
        <taxon>Eukaryota</taxon>
        <taxon>Viridiplantae</taxon>
        <taxon>Streptophyta</taxon>
        <taxon>Embryophyta</taxon>
        <taxon>Tracheophyta</taxon>
        <taxon>Spermatophyta</taxon>
        <taxon>Magnoliopsida</taxon>
        <taxon>Ranunculales</taxon>
        <taxon>Papaveraceae</taxon>
        <taxon>Papaveroideae</taxon>
        <taxon>Papaver</taxon>
    </lineage>
</organism>
<evidence type="ECO:0000313" key="2">
    <source>
        <dbReference type="Proteomes" id="UP001202328"/>
    </source>
</evidence>
<sequence length="72" mass="8192">MQQSGQNLSQQQKAQPTKLQVVCMDYPRPELDNTVNYLEAAYFYTRSNKPLNVVISSAVMTKLSYAGWGMMQ</sequence>
<protein>
    <submittedName>
        <fullName evidence="1">Uncharacterized protein</fullName>
    </submittedName>
</protein>
<comment type="caution">
    <text evidence="1">The sequence shown here is derived from an EMBL/GenBank/DDBJ whole genome shotgun (WGS) entry which is preliminary data.</text>
</comment>
<dbReference type="EMBL" id="JAJJMB010014260">
    <property type="protein sequence ID" value="KAI3861621.1"/>
    <property type="molecule type" value="Genomic_DNA"/>
</dbReference>
<keyword evidence="2" id="KW-1185">Reference proteome</keyword>
<reference evidence="1" key="1">
    <citation type="submission" date="2022-04" db="EMBL/GenBank/DDBJ databases">
        <title>A functionally conserved STORR gene fusion in Papaver species that diverged 16.8 million years ago.</title>
        <authorList>
            <person name="Catania T."/>
        </authorList>
    </citation>
    <scope>NUCLEOTIDE SEQUENCE</scope>
    <source>
        <strain evidence="1">S-188037</strain>
    </source>
</reference>
<accession>A0AAD4S4S0</accession>
<dbReference type="Proteomes" id="UP001202328">
    <property type="component" value="Unassembled WGS sequence"/>
</dbReference>
<dbReference type="AlphaFoldDB" id="A0AAD4S4S0"/>